<evidence type="ECO:0000256" key="3">
    <source>
        <dbReference type="ARBA" id="ARBA00012421"/>
    </source>
</evidence>
<name>A8QDP9_MALGO</name>
<dbReference type="GO" id="GO:0004351">
    <property type="term" value="F:glutamate decarboxylase activity"/>
    <property type="evidence" value="ECO:0007669"/>
    <property type="project" value="UniProtKB-EC"/>
</dbReference>
<dbReference type="GeneID" id="5852944"/>
<accession>A8QDP9</accession>
<organism evidence="11 12">
    <name type="scientific">Malassezia globosa (strain ATCC MYA-4612 / CBS 7966)</name>
    <name type="common">Dandruff-associated fungus</name>
    <dbReference type="NCBI Taxonomy" id="425265"/>
    <lineage>
        <taxon>Eukaryota</taxon>
        <taxon>Fungi</taxon>
        <taxon>Dikarya</taxon>
        <taxon>Basidiomycota</taxon>
        <taxon>Ustilaginomycotina</taxon>
        <taxon>Malasseziomycetes</taxon>
        <taxon>Malasseziales</taxon>
        <taxon>Malasseziaceae</taxon>
        <taxon>Malassezia</taxon>
    </lineage>
</organism>
<evidence type="ECO:0000256" key="2">
    <source>
        <dbReference type="ARBA" id="ARBA00009533"/>
    </source>
</evidence>
<reference evidence="11 12" key="1">
    <citation type="journal article" date="2007" name="Proc. Natl. Acad. Sci. U.S.A.">
        <title>Dandruff-associated Malassezia genomes reveal convergent and divergent virulence traits shared with plant and human fungal pathogens.</title>
        <authorList>
            <person name="Xu J."/>
            <person name="Saunders C.W."/>
            <person name="Hu P."/>
            <person name="Grant R.A."/>
            <person name="Boekhout T."/>
            <person name="Kuramae E.E."/>
            <person name="Kronstad J.W."/>
            <person name="Deangelis Y.M."/>
            <person name="Reeder N.L."/>
            <person name="Johnstone K.R."/>
            <person name="Leland M."/>
            <person name="Fieno A.M."/>
            <person name="Begley W.M."/>
            <person name="Sun Y."/>
            <person name="Lacey M.P."/>
            <person name="Chaudhary T."/>
            <person name="Keough T."/>
            <person name="Chu L."/>
            <person name="Sears R."/>
            <person name="Yuan B."/>
            <person name="Dawson T.L.Jr."/>
        </authorList>
    </citation>
    <scope>NUCLEOTIDE SEQUENCE [LARGE SCALE GENOMIC DNA]</scope>
    <source>
        <strain evidence="12">ATCC MYA-4612 / CBS 7966</strain>
    </source>
</reference>
<dbReference type="Proteomes" id="UP000008837">
    <property type="component" value="Unassembled WGS sequence"/>
</dbReference>
<evidence type="ECO:0000256" key="10">
    <source>
        <dbReference type="SAM" id="MobiDB-lite"/>
    </source>
</evidence>
<dbReference type="InterPro" id="IPR015421">
    <property type="entry name" value="PyrdxlP-dep_Trfase_major"/>
</dbReference>
<evidence type="ECO:0000256" key="7">
    <source>
        <dbReference type="PIRSR" id="PIRSR602129-50"/>
    </source>
</evidence>
<dbReference type="VEuPathDB" id="FungiDB:MGL_4226"/>
<protein>
    <recommendedName>
        <fullName evidence="3 9">Glutamate decarboxylase</fullName>
        <ecNumber evidence="3 9">4.1.1.15</ecNumber>
    </recommendedName>
</protein>
<keyword evidence="12" id="KW-1185">Reference proteome</keyword>
<proteinExistence type="inferred from homology"/>
<dbReference type="AlphaFoldDB" id="A8QDP9"/>
<dbReference type="GO" id="GO:0030170">
    <property type="term" value="F:pyridoxal phosphate binding"/>
    <property type="evidence" value="ECO:0007669"/>
    <property type="project" value="InterPro"/>
</dbReference>
<dbReference type="InterPro" id="IPR002129">
    <property type="entry name" value="PyrdxlP-dep_de-COase"/>
</dbReference>
<dbReference type="EMBL" id="AAYY01000023">
    <property type="protein sequence ID" value="EDP41413.1"/>
    <property type="molecule type" value="Genomic_DNA"/>
</dbReference>
<dbReference type="RefSeq" id="XP_001728627.1">
    <property type="nucleotide sequence ID" value="XM_001728575.1"/>
</dbReference>
<evidence type="ECO:0000256" key="9">
    <source>
        <dbReference type="RuleBase" id="RU361171"/>
    </source>
</evidence>
<comment type="catalytic activity">
    <reaction evidence="6 9">
        <text>L-glutamate + H(+) = 4-aminobutanoate + CO2</text>
        <dbReference type="Rhea" id="RHEA:17785"/>
        <dbReference type="ChEBI" id="CHEBI:15378"/>
        <dbReference type="ChEBI" id="CHEBI:16526"/>
        <dbReference type="ChEBI" id="CHEBI:29985"/>
        <dbReference type="ChEBI" id="CHEBI:59888"/>
        <dbReference type="EC" id="4.1.1.15"/>
    </reaction>
</comment>
<comment type="cofactor">
    <cofactor evidence="1 7 8">
        <name>pyridoxal 5'-phosphate</name>
        <dbReference type="ChEBI" id="CHEBI:597326"/>
    </cofactor>
</comment>
<dbReference type="Gene3D" id="4.10.280.50">
    <property type="match status" value="1"/>
</dbReference>
<evidence type="ECO:0000313" key="12">
    <source>
        <dbReference type="Proteomes" id="UP000008837"/>
    </source>
</evidence>
<dbReference type="EC" id="4.1.1.15" evidence="3 9"/>
<dbReference type="GO" id="GO:0006538">
    <property type="term" value="P:L-glutamate catabolic process"/>
    <property type="evidence" value="ECO:0007669"/>
    <property type="project" value="TreeGrafter"/>
</dbReference>
<dbReference type="Gene3D" id="3.90.1150.160">
    <property type="match status" value="1"/>
</dbReference>
<dbReference type="Pfam" id="PF00282">
    <property type="entry name" value="Pyridoxal_deC"/>
    <property type="match status" value="1"/>
</dbReference>
<dbReference type="GO" id="GO:0005829">
    <property type="term" value="C:cytosol"/>
    <property type="evidence" value="ECO:0007669"/>
    <property type="project" value="TreeGrafter"/>
</dbReference>
<feature type="region of interest" description="Disordered" evidence="10">
    <location>
        <begin position="526"/>
        <end position="552"/>
    </location>
</feature>
<dbReference type="Gene3D" id="3.40.640.10">
    <property type="entry name" value="Type I PLP-dependent aspartate aminotransferase-like (Major domain)"/>
    <property type="match status" value="1"/>
</dbReference>
<keyword evidence="9" id="KW-0210">Decarboxylase</keyword>
<dbReference type="OrthoDB" id="5152799at2759"/>
<dbReference type="InParanoid" id="A8QDP9"/>
<keyword evidence="5 8" id="KW-0456">Lyase</keyword>
<evidence type="ECO:0000313" key="11">
    <source>
        <dbReference type="EMBL" id="EDP41413.1"/>
    </source>
</evidence>
<dbReference type="SUPFAM" id="SSF53383">
    <property type="entry name" value="PLP-dependent transferases"/>
    <property type="match status" value="1"/>
</dbReference>
<dbReference type="FunFam" id="3.40.640.10:FF:000017">
    <property type="entry name" value="Glutamate decarboxylase"/>
    <property type="match status" value="1"/>
</dbReference>
<dbReference type="PANTHER" id="PTHR43321">
    <property type="entry name" value="GLUTAMATE DECARBOXYLASE"/>
    <property type="match status" value="1"/>
</dbReference>
<evidence type="ECO:0000256" key="1">
    <source>
        <dbReference type="ARBA" id="ARBA00001933"/>
    </source>
</evidence>
<dbReference type="KEGG" id="mgl:MGL_4226"/>
<keyword evidence="4 7" id="KW-0663">Pyridoxal phosphate</keyword>
<comment type="caution">
    <text evidence="11">The sequence shown here is derived from an EMBL/GenBank/DDBJ whole genome shotgun (WGS) entry which is preliminary data.</text>
</comment>
<dbReference type="NCBIfam" id="TIGR01788">
    <property type="entry name" value="Glu-decarb-GAD"/>
    <property type="match status" value="1"/>
</dbReference>
<evidence type="ECO:0000256" key="6">
    <source>
        <dbReference type="ARBA" id="ARBA00048868"/>
    </source>
</evidence>
<sequence>MVLSLSVDPEEYVQRAHVKESHEAVEKARSHRHRSVDIPHYTPTGRYGTKPVPKYHLPEKGLSERATYELLSNELLLDGKPSLNLASFVHTWMPDEARRLMMDTIGVNLCDQDEYPATIAIHTRCISIISNLWKAPKGHVKDGRRLAAMGTATTGSSEALMLGLLSAKRRWQNKRKEQGKDIHHPGPNLVFGANVQVCVEKFARYWDVEERPVPVDESTHYCLDPKRAMDYVDENTIAVVVILGSTYTGHYEPVEEMALELDEYQKKTGHDVPIHVDGASGAMVAPFATPDHKWSFDVPRVASINTSGHKFGMVYPGIGWIIFRSPEMVPSDLVFELHYLGSVEYSFGLNFSRPAAPMIGQMFNFISLGREGFRSTMEANLMNARLLSRALEYSGLFVVLSDIHRPAEKKVPITTEASKYCPGLPVVSFRWTDEIKREYPHMEQSWVQTLLRAKGWIVPNYELPPNLSDVQILRVVVRDSLTESMVEVLVQDIINITRHLMEQQRVAREASMDPVSTRGMTNMLLGHSYKKNNDHGRPYGQGQPPNGFKSQC</sequence>
<dbReference type="InterPro" id="IPR010107">
    <property type="entry name" value="Glutamate_decarboxylase"/>
</dbReference>
<evidence type="ECO:0000256" key="4">
    <source>
        <dbReference type="ARBA" id="ARBA00022898"/>
    </source>
</evidence>
<dbReference type="InterPro" id="IPR015424">
    <property type="entry name" value="PyrdxlP-dep_Trfase"/>
</dbReference>
<dbReference type="PANTHER" id="PTHR43321:SF3">
    <property type="entry name" value="GLUTAMATE DECARBOXYLASE"/>
    <property type="match status" value="1"/>
</dbReference>
<evidence type="ECO:0000256" key="8">
    <source>
        <dbReference type="RuleBase" id="RU000382"/>
    </source>
</evidence>
<feature type="modified residue" description="N6-(pyridoxal phosphate)lysine" evidence="7">
    <location>
        <position position="310"/>
    </location>
</feature>
<comment type="similarity">
    <text evidence="2 8">Belongs to the group II decarboxylase family.</text>
</comment>
<evidence type="ECO:0000256" key="5">
    <source>
        <dbReference type="ARBA" id="ARBA00023239"/>
    </source>
</evidence>
<dbReference type="STRING" id="425265.A8QDP9"/>
<gene>
    <name evidence="11" type="ORF">MGL_4226</name>
</gene>
<dbReference type="OMA" id="GHFENVQ"/>